<dbReference type="Pfam" id="PF03741">
    <property type="entry name" value="TerC"/>
    <property type="match status" value="1"/>
</dbReference>
<evidence type="ECO:0000256" key="1">
    <source>
        <dbReference type="SAM" id="Phobius"/>
    </source>
</evidence>
<sequence length="363" mass="40596">DRIGGDNCYDRCPPAIGGFCIMIFLVTGALDAVRVIILPPIETKPLIFNNHTNAFGFYIRITTAPSGPLIIPCVCLPLTKLFAIYPITISLSPDFTFALITIQLNAVKNSIMFDHTPPKIKSFRIGKIHKKTFTFPKSKSRLGKKRSCPQRLRCQQSSGGMRLDMTHLLYTGYSPLFLTRKYSIGELPFYHNQRLILRQCIERDNVSRTSDSLFICFQCVMILYAYLCSNMMESFTVQSDRLCSLTSVLSGDYAMVVGLAANNLVKDKQSQVIIRGQLGAVGIRIEATLAVVWLLKIPGLLLIGGIILTWIAFKPLIEEKDHDVKAADSMWAAIRTITTADAVTGSTMRHTSTSDTWRLQFNR</sequence>
<feature type="non-terminal residue" evidence="2">
    <location>
        <position position="363"/>
    </location>
</feature>
<reference evidence="2" key="1">
    <citation type="submission" date="2011-09" db="EMBL/GenBank/DDBJ databases">
        <authorList>
            <person name="Omar N."/>
        </authorList>
    </citation>
    <scope>NUCLEOTIDE SEQUENCE</scope>
    <source>
        <strain evidence="2">DS</strain>
    </source>
</reference>
<reference evidence="2" key="2">
    <citation type="journal article" date="2013" name="Appl. Biochem. Biotechnol.">
        <title>Purification, sequencing, and biochemical characterization of a novel calcium-independent ?-amylase AmyTVE from Thermoactinomyces vulgaris.</title>
        <authorList>
            <person name="El-Sayed A.K."/>
            <person name="Abou Dobara M.I."/>
            <person name="El-Fallal A.A."/>
            <person name="Omar N.F."/>
        </authorList>
    </citation>
    <scope>NUCLEOTIDE SEQUENCE</scope>
    <source>
        <strain evidence="2">DS</strain>
    </source>
</reference>
<dbReference type="GO" id="GO:0016020">
    <property type="term" value="C:membrane"/>
    <property type="evidence" value="ECO:0007669"/>
    <property type="project" value="InterPro"/>
</dbReference>
<accession>G8ZE61</accession>
<evidence type="ECO:0000313" key="2">
    <source>
        <dbReference type="EMBL" id="CCD57234.1"/>
    </source>
</evidence>
<keyword evidence="1" id="KW-1133">Transmembrane helix</keyword>
<feature type="transmembrane region" description="Helical" evidence="1">
    <location>
        <begin position="290"/>
        <end position="313"/>
    </location>
</feature>
<name>G8ZE61_THEVU</name>
<keyword evidence="1" id="KW-0812">Transmembrane</keyword>
<dbReference type="EMBL" id="HE599529">
    <property type="protein sequence ID" value="CCD57234.1"/>
    <property type="molecule type" value="Genomic_DNA"/>
</dbReference>
<protein>
    <submittedName>
        <fullName evidence="2">Alpha amylase</fullName>
    </submittedName>
</protein>
<feature type="transmembrane region" description="Helical" evidence="1">
    <location>
        <begin position="15"/>
        <end position="37"/>
    </location>
</feature>
<dbReference type="InterPro" id="IPR005496">
    <property type="entry name" value="Integral_membrane_TerC"/>
</dbReference>
<keyword evidence="1" id="KW-0472">Membrane</keyword>
<feature type="non-terminal residue" evidence="2">
    <location>
        <position position="1"/>
    </location>
</feature>
<dbReference type="AlphaFoldDB" id="G8ZE61"/>
<organism evidence="2">
    <name type="scientific">Thermoactinomyces vulgaris</name>
    <dbReference type="NCBI Taxonomy" id="2026"/>
    <lineage>
        <taxon>Bacteria</taxon>
        <taxon>Bacillati</taxon>
        <taxon>Bacillota</taxon>
        <taxon>Bacilli</taxon>
        <taxon>Bacillales</taxon>
        <taxon>Thermoactinomycetaceae</taxon>
        <taxon>Thermoactinomyces</taxon>
    </lineage>
</organism>
<proteinExistence type="predicted"/>
<gene>
    <name evidence="2" type="primary">amyTVE</name>
</gene>